<accession>A0A6P8IA35</accession>
<dbReference type="OrthoDB" id="5958654at2759"/>
<dbReference type="RefSeq" id="XP_031561555.1">
    <property type="nucleotide sequence ID" value="XM_031705695.1"/>
</dbReference>
<gene>
    <name evidence="2" type="primary">LOC116297473</name>
</gene>
<dbReference type="GeneID" id="116297473"/>
<dbReference type="Proteomes" id="UP000515163">
    <property type="component" value="Unplaced"/>
</dbReference>
<organism evidence="1 2">
    <name type="scientific">Actinia tenebrosa</name>
    <name type="common">Australian red waratah sea anemone</name>
    <dbReference type="NCBI Taxonomy" id="6105"/>
    <lineage>
        <taxon>Eukaryota</taxon>
        <taxon>Metazoa</taxon>
        <taxon>Cnidaria</taxon>
        <taxon>Anthozoa</taxon>
        <taxon>Hexacorallia</taxon>
        <taxon>Actiniaria</taxon>
        <taxon>Actiniidae</taxon>
        <taxon>Actinia</taxon>
    </lineage>
</organism>
<sequence>MVWKAMGHGVTKHSKPTMKDGLQFHDLSQQNSEVVPNMIEECQDHTREREQNILLQIRNAVCWPEKFDSKHIGELKDLIRQLFETATREMTALATEKKYSQVEEIVQAIIKLASQWGEEFLASLDLDSFIREVITIEVKGIEYTINVGEYFKARPFYSRDNRLVIFYFFLVSESISKNKIMSYYLECSNIIQRFFVLGLSVSGSHLRVCSFDRCCPSYWVVREAVLQDMKVRINASLHVKRETTSQQDERELYEDLREGIIV</sequence>
<protein>
    <submittedName>
        <fullName evidence="2">Uncharacterized protein LOC116297473</fullName>
    </submittedName>
</protein>
<proteinExistence type="predicted"/>
<evidence type="ECO:0000313" key="2">
    <source>
        <dbReference type="RefSeq" id="XP_031561555.1"/>
    </source>
</evidence>
<name>A0A6P8IA35_ACTTE</name>
<dbReference type="InParanoid" id="A0A6P8IA35"/>
<keyword evidence="1" id="KW-1185">Reference proteome</keyword>
<dbReference type="KEGG" id="aten:116297473"/>
<dbReference type="AlphaFoldDB" id="A0A6P8IA35"/>
<evidence type="ECO:0000313" key="1">
    <source>
        <dbReference type="Proteomes" id="UP000515163"/>
    </source>
</evidence>
<reference evidence="2" key="1">
    <citation type="submission" date="2025-08" db="UniProtKB">
        <authorList>
            <consortium name="RefSeq"/>
        </authorList>
    </citation>
    <scope>IDENTIFICATION</scope>
    <source>
        <tissue evidence="2">Tentacle</tissue>
    </source>
</reference>